<organism evidence="1 2">
    <name type="scientific">Thermococcus aciditolerans</name>
    <dbReference type="NCBI Taxonomy" id="2598455"/>
    <lineage>
        <taxon>Archaea</taxon>
        <taxon>Methanobacteriati</taxon>
        <taxon>Methanobacteriota</taxon>
        <taxon>Thermococci</taxon>
        <taxon>Thermococcales</taxon>
        <taxon>Thermococcaceae</taxon>
        <taxon>Thermococcus</taxon>
    </lineage>
</organism>
<sequence length="131" mass="14745">MEWKPLLAVLLGLLIVGVTAAGTNISAEEAKESDKDTLDIELLPTPMGKMMYFYGENAGKALVGINHTNITLRIVSSQRLSRVTFAGVYWDTHGRVYYYIVEGPVKKEAVLRDFIGEVEHFSKSRYTGRYR</sequence>
<evidence type="ECO:0000313" key="1">
    <source>
        <dbReference type="EMBL" id="QEK15001.1"/>
    </source>
</evidence>
<reference evidence="1 2" key="1">
    <citation type="submission" date="2019-07" db="EMBL/GenBank/DDBJ databases">
        <title>Complete genome of Thermococcus acidophilus.</title>
        <authorList>
            <person name="Li X."/>
        </authorList>
    </citation>
    <scope>NUCLEOTIDE SEQUENCE [LARGE SCALE GENOMIC DNA]</scope>
    <source>
        <strain evidence="1 2">SY113</strain>
    </source>
</reference>
<dbReference type="KEGG" id="them:FPV09_07750"/>
<gene>
    <name evidence="1" type="ORF">FPV09_07750</name>
</gene>
<dbReference type="AlphaFoldDB" id="A0A5C0SKV7"/>
<dbReference type="Proteomes" id="UP000322631">
    <property type="component" value="Chromosome"/>
</dbReference>
<accession>A0A5C0SKV7</accession>
<evidence type="ECO:0000313" key="2">
    <source>
        <dbReference type="Proteomes" id="UP000322631"/>
    </source>
</evidence>
<dbReference type="RefSeq" id="WP_148882967.1">
    <property type="nucleotide sequence ID" value="NZ_CP041932.1"/>
</dbReference>
<dbReference type="EMBL" id="CP041932">
    <property type="protein sequence ID" value="QEK15001.1"/>
    <property type="molecule type" value="Genomic_DNA"/>
</dbReference>
<dbReference type="GeneID" id="41609739"/>
<proteinExistence type="predicted"/>
<keyword evidence="2" id="KW-1185">Reference proteome</keyword>
<name>A0A5C0SKV7_9EURY</name>
<protein>
    <submittedName>
        <fullName evidence="1">Uncharacterized protein</fullName>
    </submittedName>
</protein>